<sequence length="249" mass="27062">MQPIQDATASVAEQTSNNSSKKPFYKGVQIGVSAYHVDAGFAKYEPETKIVPTVFYESQRMYVRGNQLGVNLIKSQDKEFSAYVQTAGDPYNPKNAESDHQKLKKTNGSIMAGGSYLYVTRFGSLQAQMATEVAGNSGGSLAKLSYLAKFKQGGLTVVPSAGVTWYDKNYNNHYYGISQAESDATGLNAYQPNAGFSPFVGVMATYAMDDSLSLFLNQNTSIHGNEQLNSPKVKDRTISATTVGLLYTF</sequence>
<keyword evidence="4" id="KW-0472">Membrane</keyword>
<gene>
    <name evidence="6" type="ORF">B0682_02615</name>
</gene>
<evidence type="ECO:0000256" key="4">
    <source>
        <dbReference type="ARBA" id="ARBA00023136"/>
    </source>
</evidence>
<evidence type="ECO:0000256" key="2">
    <source>
        <dbReference type="ARBA" id="ARBA00005722"/>
    </source>
</evidence>
<keyword evidence="3" id="KW-0732">Signal</keyword>
<dbReference type="EMBL" id="MUYT01000004">
    <property type="protein sequence ID" value="OOS21591.1"/>
    <property type="molecule type" value="Genomic_DNA"/>
</dbReference>
<evidence type="ECO:0000313" key="6">
    <source>
        <dbReference type="EMBL" id="OOS21591.1"/>
    </source>
</evidence>
<dbReference type="InterPro" id="IPR010583">
    <property type="entry name" value="MipA"/>
</dbReference>
<proteinExistence type="inferred from homology"/>
<evidence type="ECO:0000256" key="1">
    <source>
        <dbReference type="ARBA" id="ARBA00004442"/>
    </source>
</evidence>
<reference evidence="6 7" key="1">
    <citation type="submission" date="2017-02" db="EMBL/GenBank/DDBJ databases">
        <title>Draft genome sequence of Moraxella lincolnii CCUG 9405T type strain.</title>
        <authorList>
            <person name="Salva-Serra F."/>
            <person name="Engstrom-Jakobsson H."/>
            <person name="Thorell K."/>
            <person name="Jaen-Luchoro D."/>
            <person name="Gonzales-Siles L."/>
            <person name="Karlsson R."/>
            <person name="Yazdan S."/>
            <person name="Boulund F."/>
            <person name="Johnning A."/>
            <person name="Engstrand L."/>
            <person name="Kristiansson E."/>
            <person name="Moore E."/>
        </authorList>
    </citation>
    <scope>NUCLEOTIDE SEQUENCE [LARGE SCALE GENOMIC DNA]</scope>
    <source>
        <strain evidence="6 7">CCUG 9405</strain>
    </source>
</reference>
<evidence type="ECO:0000256" key="3">
    <source>
        <dbReference type="ARBA" id="ARBA00022729"/>
    </source>
</evidence>
<comment type="similarity">
    <text evidence="2">Belongs to the MipA/OmpV family.</text>
</comment>
<dbReference type="Pfam" id="PF06629">
    <property type="entry name" value="MipA"/>
    <property type="match status" value="1"/>
</dbReference>
<dbReference type="STRING" id="90241.B0682_02615"/>
<dbReference type="PANTHER" id="PTHR38776:SF1">
    <property type="entry name" value="MLTA-INTERACTING PROTEIN-RELATED"/>
    <property type="match status" value="1"/>
</dbReference>
<comment type="subcellular location">
    <subcellularLocation>
        <location evidence="1">Cell outer membrane</location>
    </subcellularLocation>
</comment>
<keyword evidence="7" id="KW-1185">Reference proteome</keyword>
<evidence type="ECO:0000313" key="7">
    <source>
        <dbReference type="Proteomes" id="UP000191094"/>
    </source>
</evidence>
<evidence type="ECO:0008006" key="8">
    <source>
        <dbReference type="Google" id="ProtNLM"/>
    </source>
</evidence>
<dbReference type="Proteomes" id="UP000191094">
    <property type="component" value="Unassembled WGS sequence"/>
</dbReference>
<evidence type="ECO:0000256" key="5">
    <source>
        <dbReference type="ARBA" id="ARBA00023237"/>
    </source>
</evidence>
<name>A0A1T0CHH8_9GAMM</name>
<accession>A0A1T0CHH8</accession>
<dbReference type="AlphaFoldDB" id="A0A1T0CHH8"/>
<dbReference type="GO" id="GO:0009279">
    <property type="term" value="C:cell outer membrane"/>
    <property type="evidence" value="ECO:0007669"/>
    <property type="project" value="UniProtKB-SubCell"/>
</dbReference>
<keyword evidence="5" id="KW-0998">Cell outer membrane</keyword>
<dbReference type="PANTHER" id="PTHR38776">
    <property type="entry name" value="MLTA-INTERACTING PROTEIN-RELATED"/>
    <property type="match status" value="1"/>
</dbReference>
<protein>
    <recommendedName>
        <fullName evidence="8">MltA-interacting protein</fullName>
    </recommendedName>
</protein>
<comment type="caution">
    <text evidence="6">The sequence shown here is derived from an EMBL/GenBank/DDBJ whole genome shotgun (WGS) entry which is preliminary data.</text>
</comment>
<organism evidence="6 7">
    <name type="scientific">Lwoffella lincolnii</name>
    <dbReference type="NCBI Taxonomy" id="90241"/>
    <lineage>
        <taxon>Bacteria</taxon>
        <taxon>Pseudomonadati</taxon>
        <taxon>Pseudomonadota</taxon>
        <taxon>Gammaproteobacteria</taxon>
        <taxon>Moraxellales</taxon>
        <taxon>Moraxellaceae</taxon>
        <taxon>Lwoffella</taxon>
    </lineage>
</organism>